<dbReference type="RefSeq" id="WP_112887918.1">
    <property type="nucleotide sequence ID" value="NZ_CP030239.1"/>
</dbReference>
<name>A0ABM6WRH1_9RHOB</name>
<evidence type="ECO:0008006" key="3">
    <source>
        <dbReference type="Google" id="ProtNLM"/>
    </source>
</evidence>
<proteinExistence type="predicted"/>
<keyword evidence="2" id="KW-1185">Reference proteome</keyword>
<evidence type="ECO:0000313" key="2">
    <source>
        <dbReference type="Proteomes" id="UP000249922"/>
    </source>
</evidence>
<gene>
    <name evidence="1" type="ORF">DPM13_09615</name>
</gene>
<protein>
    <recommendedName>
        <fullName evidence="3">HK97 gp10 family phage protein</fullName>
    </recommendedName>
</protein>
<dbReference type="Proteomes" id="UP000249922">
    <property type="component" value="Chromosome"/>
</dbReference>
<organism evidence="1 2">
    <name type="scientific">Paracoccus mutanolyticus</name>
    <dbReference type="NCBI Taxonomy" id="1499308"/>
    <lineage>
        <taxon>Bacteria</taxon>
        <taxon>Pseudomonadati</taxon>
        <taxon>Pseudomonadota</taxon>
        <taxon>Alphaproteobacteria</taxon>
        <taxon>Rhodobacterales</taxon>
        <taxon>Paracoccaceae</taxon>
        <taxon>Paracoccus</taxon>
    </lineage>
</organism>
<accession>A0ABM6WRH1</accession>
<dbReference type="EMBL" id="CP030239">
    <property type="protein sequence ID" value="AWX93274.1"/>
    <property type="molecule type" value="Genomic_DNA"/>
</dbReference>
<sequence>MPAVNFDLMFQAMLKAVGKAKEQLASDAGVTKEKPGMAATVRPGLPAAERPRGIWRFKFPGSDSRLTLSP</sequence>
<evidence type="ECO:0000313" key="1">
    <source>
        <dbReference type="EMBL" id="AWX93274.1"/>
    </source>
</evidence>
<reference evidence="1 2" key="1">
    <citation type="submission" date="2018-06" db="EMBL/GenBank/DDBJ databases">
        <title>Complete genome sequence of Paracoccus mutanolyticus strain RSP-02 isolated from cellulosic waste.</title>
        <authorList>
            <person name="Amrutha R.N."/>
            <person name="Shrivastav A."/>
            <person name="Buddana S.K."/>
            <person name="Deshpande U."/>
            <person name="Prakasham R.S."/>
        </authorList>
    </citation>
    <scope>NUCLEOTIDE SEQUENCE [LARGE SCALE GENOMIC DNA]</scope>
    <source>
        <strain evidence="1 2">RSP-02</strain>
    </source>
</reference>